<dbReference type="Pfam" id="PF06050">
    <property type="entry name" value="HGD-D"/>
    <property type="match status" value="1"/>
</dbReference>
<dbReference type="PANTHER" id="PTHR30548:SF2">
    <property type="entry name" value="2-HYDROXYACYL-COA DEHYDRATASE,D-COMPONENT"/>
    <property type="match status" value="1"/>
</dbReference>
<evidence type="ECO:0000313" key="4">
    <source>
        <dbReference type="EMBL" id="QNU66444.1"/>
    </source>
</evidence>
<keyword evidence="3" id="KW-0411">Iron-sulfur</keyword>
<accession>A0A4U7J8D1</accession>
<comment type="similarity">
    <text evidence="2">Belongs to the FldB/FldC dehydratase alpha/beta subunit family.</text>
</comment>
<dbReference type="AlphaFoldDB" id="A0A4U7J8D1"/>
<dbReference type="InterPro" id="IPR010327">
    <property type="entry name" value="FldB/FldC_alpha/beta"/>
</dbReference>
<dbReference type="GO" id="GO:0016836">
    <property type="term" value="F:hydro-lyase activity"/>
    <property type="evidence" value="ECO:0007669"/>
    <property type="project" value="UniProtKB-ARBA"/>
</dbReference>
<dbReference type="Proteomes" id="UP000306409">
    <property type="component" value="Chromosome"/>
</dbReference>
<dbReference type="KEGG" id="rher:EHE19_016495"/>
<protein>
    <submittedName>
        <fullName evidence="4">2-hydroxyacyl-CoA dehydratase</fullName>
    </submittedName>
</protein>
<reference evidence="4 5" key="1">
    <citation type="submission" date="2020-09" db="EMBL/GenBank/DDBJ databases">
        <title>Characterization and genome sequencing of Ruminiclostridium sp. nov. MA18.</title>
        <authorList>
            <person name="Rettenmaier R."/>
            <person name="Kowollik M.-L."/>
            <person name="Liebl W."/>
            <person name="Zverlov V."/>
        </authorList>
    </citation>
    <scope>NUCLEOTIDE SEQUENCE [LARGE SCALE GENOMIC DNA]</scope>
    <source>
        <strain evidence="4 5">MA18</strain>
    </source>
</reference>
<evidence type="ECO:0000313" key="5">
    <source>
        <dbReference type="Proteomes" id="UP000306409"/>
    </source>
</evidence>
<dbReference type="Gene3D" id="3.40.50.11900">
    <property type="match status" value="1"/>
</dbReference>
<keyword evidence="5" id="KW-1185">Reference proteome</keyword>
<proteinExistence type="inferred from homology"/>
<dbReference type="GO" id="GO:0051536">
    <property type="term" value="F:iron-sulfur cluster binding"/>
    <property type="evidence" value="ECO:0007669"/>
    <property type="project" value="UniProtKB-KW"/>
</dbReference>
<evidence type="ECO:0000256" key="2">
    <source>
        <dbReference type="ARBA" id="ARBA00005806"/>
    </source>
</evidence>
<dbReference type="PANTHER" id="PTHR30548">
    <property type="entry name" value="2-HYDROXYGLUTARYL-COA DEHYDRATASE, D-COMPONENT-RELATED"/>
    <property type="match status" value="1"/>
</dbReference>
<dbReference type="Gene3D" id="3.40.50.11890">
    <property type="match status" value="1"/>
</dbReference>
<sequence length="385" mass="44447">MDINEQYYEDFYFSLIKFQYRFYRDMAKNQGKIIFKDIGFPQELILGAGLMPVIVESMIGLLPPTLLNEKGFDKANSIFYDTGSCSFHRLALSAIHNNLVELPNAFIGLNACQEVVNDFFVISNEHQIPFYAVDLPYERTEDAVLYVEKQYEETFEKLCKLSSEGVKYSKLIETIKLSNAASNYFRKANSIRKEYPGLIYGGPMLKFVNLVMMFGTEGALQVAREYYETCSRYAQSGERKVNLKCKILWCNMGINYDDKFYEYIEKELGAMIVIEEFNILPEVEISTDNPFLGLAKRTLNTSFISDARLRAENLVKLANDYDVDGVVFFSHMNCRFFNSKFNILKKYLNEKGIPIIELSGDCIDKRSYNRAQLITRLEAFVEMIS</sequence>
<name>A0A4U7J8D1_9FIRM</name>
<evidence type="ECO:0000256" key="1">
    <source>
        <dbReference type="ARBA" id="ARBA00001966"/>
    </source>
</evidence>
<evidence type="ECO:0000256" key="3">
    <source>
        <dbReference type="ARBA" id="ARBA00023014"/>
    </source>
</evidence>
<dbReference type="EMBL" id="CP061336">
    <property type="protein sequence ID" value="QNU66444.1"/>
    <property type="molecule type" value="Genomic_DNA"/>
</dbReference>
<dbReference type="OrthoDB" id="9810278at2"/>
<comment type="cofactor">
    <cofactor evidence="1">
        <name>[4Fe-4S] cluster</name>
        <dbReference type="ChEBI" id="CHEBI:49883"/>
    </cofactor>
</comment>
<organism evidence="4 5">
    <name type="scientific">Ruminiclostridium herbifermentans</name>
    <dbReference type="NCBI Taxonomy" id="2488810"/>
    <lineage>
        <taxon>Bacteria</taxon>
        <taxon>Bacillati</taxon>
        <taxon>Bacillota</taxon>
        <taxon>Clostridia</taxon>
        <taxon>Eubacteriales</taxon>
        <taxon>Oscillospiraceae</taxon>
        <taxon>Ruminiclostridium</taxon>
    </lineage>
</organism>
<dbReference type="RefSeq" id="WP_137699140.1">
    <property type="nucleotide sequence ID" value="NZ_CP061336.1"/>
</dbReference>
<keyword evidence="3" id="KW-0408">Iron</keyword>
<keyword evidence="3" id="KW-0479">Metal-binding</keyword>
<gene>
    <name evidence="4" type="ORF">EHE19_016495</name>
</gene>